<gene>
    <name evidence="1" type="ORF">BUZ01_00615</name>
</gene>
<sequence>MNTLGTLYFFTGKMGAGKSTKSKEIAQRKNAVLLSEDEWLAALYPHQIKNFDDYLNYSQIIKPILKMHIQSILQVGSNVVMDFPGNTRKQRAWLLSIANEIHANHQLIYLNLADEQCLKQLKKRADKEPDRNTFDTKETFDYVSSFFEAPDNTEKLNIIEITS</sequence>
<dbReference type="Gene3D" id="3.40.50.300">
    <property type="entry name" value="P-loop containing nucleotide triphosphate hydrolases"/>
    <property type="match status" value="1"/>
</dbReference>
<proteinExistence type="predicted"/>
<accession>A0A2T4SZR6</accession>
<keyword evidence="1" id="KW-0547">Nucleotide-binding</keyword>
<dbReference type="RefSeq" id="WP_107589464.1">
    <property type="nucleotide sequence ID" value="NZ_JAIBNT010000001.1"/>
</dbReference>
<dbReference type="Proteomes" id="UP000283576">
    <property type="component" value="Unassembled WGS sequence"/>
</dbReference>
<evidence type="ECO:0000313" key="2">
    <source>
        <dbReference type="Proteomes" id="UP000283576"/>
    </source>
</evidence>
<keyword evidence="1" id="KW-0067">ATP-binding</keyword>
<evidence type="ECO:0000313" key="1">
    <source>
        <dbReference type="EMBL" id="RIL44507.1"/>
    </source>
</evidence>
<dbReference type="Pfam" id="PF13671">
    <property type="entry name" value="AAA_33"/>
    <property type="match status" value="1"/>
</dbReference>
<dbReference type="EMBL" id="QXRZ01000001">
    <property type="protein sequence ID" value="RIL44507.1"/>
    <property type="molecule type" value="Genomic_DNA"/>
</dbReference>
<comment type="caution">
    <text evidence="1">The sequence shown here is derived from an EMBL/GenBank/DDBJ whole genome shotgun (WGS) entry which is preliminary data.</text>
</comment>
<reference evidence="1 2" key="1">
    <citation type="journal article" date="2016" name="Front. Microbiol.">
        <title>Comprehensive Phylogenetic Analysis of Bovine Non-aureus Staphylococci Species Based on Whole-Genome Sequencing.</title>
        <authorList>
            <person name="Naushad S."/>
            <person name="Barkema H.W."/>
            <person name="Luby C."/>
            <person name="Condas L.A."/>
            <person name="Nobrega D.B."/>
            <person name="Carson D.A."/>
            <person name="De Buck J."/>
        </authorList>
    </citation>
    <scope>NUCLEOTIDE SEQUENCE [LARGE SCALE GENOMIC DNA]</scope>
    <source>
        <strain evidence="1 2">SNUC 1388</strain>
    </source>
</reference>
<dbReference type="InterPro" id="IPR027417">
    <property type="entry name" value="P-loop_NTPase"/>
</dbReference>
<name>A0A2T4SZR6_STAGA</name>
<dbReference type="AlphaFoldDB" id="A0A2T4SZR6"/>
<protein>
    <submittedName>
        <fullName evidence="1">ATP-binding protein</fullName>
    </submittedName>
</protein>
<dbReference type="SUPFAM" id="SSF52540">
    <property type="entry name" value="P-loop containing nucleoside triphosphate hydrolases"/>
    <property type="match status" value="1"/>
</dbReference>
<dbReference type="GO" id="GO:0005524">
    <property type="term" value="F:ATP binding"/>
    <property type="evidence" value="ECO:0007669"/>
    <property type="project" value="UniProtKB-KW"/>
</dbReference>
<organism evidence="1 2">
    <name type="scientific">Staphylococcus gallinarum</name>
    <dbReference type="NCBI Taxonomy" id="1293"/>
    <lineage>
        <taxon>Bacteria</taxon>
        <taxon>Bacillati</taxon>
        <taxon>Bacillota</taxon>
        <taxon>Bacilli</taxon>
        <taxon>Bacillales</taxon>
        <taxon>Staphylococcaceae</taxon>
        <taxon>Staphylococcus</taxon>
    </lineage>
</organism>